<evidence type="ECO:0000313" key="1">
    <source>
        <dbReference type="EMBL" id="BAT27319.1"/>
    </source>
</evidence>
<dbReference type="RefSeq" id="WP_157070145.1">
    <property type="nucleotide sequence ID" value="NZ_BBWR01000012.1"/>
</dbReference>
<accession>A0A0P0Z0R7</accession>
<reference evidence="1" key="1">
    <citation type="journal article" date="2015" name="Proc. Natl. Acad. Sci. U.S.A.">
        <title>Bacterial clade with the ribosomal RNA operon on a small plasmid rather than the chromosome.</title>
        <authorList>
            <person name="Anda M."/>
            <person name="Ohtsubo Y."/>
            <person name="Okubo T."/>
            <person name="Sugawara M."/>
            <person name="Nagata Y."/>
            <person name="Tsuda M."/>
            <person name="Minamisawa K."/>
            <person name="Mitsui H."/>
        </authorList>
    </citation>
    <scope>NUCLEOTIDE SEQUENCE</scope>
    <source>
        <strain evidence="1">JCM 14755</strain>
    </source>
</reference>
<sequence length="453" mass="50093">MATLESYVDALIAELIRVQAPGSIPDPDEEGFSLPGQIAVGNDRFIMTTQEMERLIELSSRELKRSDPVLSRTHTDKEWNWMVRGAFGPALMLIDLDDDRQENARIVIAAIRAAVGEPAKTYGPAEHVFGCTLFGNFQVAPFWIGPVQFEPRSAWLSRKLSECDVTKITARRVTHVWSGNKLRKRKTSVDSIRERDILDAVGRCPYVCSVRTDGLASESGRLKAQTAARLAMTGIALRWAVSSKALDGFRLLVDPSVRRQRSLVFKPNVKTLSGGNLRGLPHGPTVSPANWANELTEHRNVFDVVGEAIAYYLSPDGKVVRPKLMNTLAQALLWFHEGCRDEVDLMAVVKFSACLDALASGGKSTGIRSLIRARLGMQDDKLIRKDGPTMHSAVQEIYGLGRSRTIHGTNDKIGDDWSSTRAVAEQFARLCLIKCLDWVVSNPTSDDPLALTR</sequence>
<dbReference type="AlphaFoldDB" id="A0A0P0Z0R7"/>
<protein>
    <submittedName>
        <fullName evidence="1">Mll2518 protein</fullName>
    </submittedName>
</protein>
<proteinExistence type="predicted"/>
<dbReference type="EMBL" id="LC066375">
    <property type="protein sequence ID" value="BAT27319.1"/>
    <property type="molecule type" value="Genomic_DNA"/>
</dbReference>
<organism evidence="1">
    <name type="scientific">Aureimonas frigidaquae</name>
    <dbReference type="NCBI Taxonomy" id="424757"/>
    <lineage>
        <taxon>Bacteria</taxon>
        <taxon>Pseudomonadati</taxon>
        <taxon>Pseudomonadota</taxon>
        <taxon>Alphaproteobacteria</taxon>
        <taxon>Hyphomicrobiales</taxon>
        <taxon>Aurantimonadaceae</taxon>
        <taxon>Aureimonas</taxon>
    </lineage>
</organism>
<dbReference type="OrthoDB" id="7559794at2"/>
<name>A0A0P0Z0R7_9HYPH</name>